<dbReference type="OrthoDB" id="9793499at2"/>
<evidence type="ECO:0000256" key="1">
    <source>
        <dbReference type="ARBA" id="ARBA00006484"/>
    </source>
</evidence>
<comment type="caution">
    <text evidence="2">The sequence shown here is derived from an EMBL/GenBank/DDBJ whole genome shotgun (WGS) entry which is preliminary data.</text>
</comment>
<sequence length="256" mass="26693">MNTPDFPEGIALVIGGSGGMGAEICVELANAGSDIALTYNGNEARALETVERVKAAGKNATCHQLSIGDEDRVIGLINELAQAQRIHTVVVAAGSDIDQPLIRDLSPANWRKVMDADVAGFFNIVHASLPHMKAAGGGSYVHISSAGLHKWPAGDVLSVAPKACIESLIQGIAKEEGAHGIRANSVAIGVINAGIFKRLWADGTFDQAWADAVQAGLCVKRWGEPEEVAHAVVYLASQKAGYVTGQMISVDGGYGV</sequence>
<evidence type="ECO:0000313" key="3">
    <source>
        <dbReference type="Proteomes" id="UP000005615"/>
    </source>
</evidence>
<dbReference type="RefSeq" id="WP_009576710.1">
    <property type="nucleotide sequence ID" value="NZ_AEIG01000082.1"/>
</dbReference>
<dbReference type="eggNOG" id="COG1028">
    <property type="taxonomic scope" value="Bacteria"/>
</dbReference>
<dbReference type="Proteomes" id="UP000005615">
    <property type="component" value="Unassembled WGS sequence"/>
</dbReference>
<dbReference type="PANTHER" id="PTHR42879">
    <property type="entry name" value="3-OXOACYL-(ACYL-CARRIER-PROTEIN) REDUCTASE"/>
    <property type="match status" value="1"/>
</dbReference>
<name>F3L4F4_9GAMM</name>
<dbReference type="InterPro" id="IPR002347">
    <property type="entry name" value="SDR_fam"/>
</dbReference>
<keyword evidence="3" id="KW-1185">Reference proteome</keyword>
<accession>F3L4F4</accession>
<comment type="similarity">
    <text evidence="1">Belongs to the short-chain dehydrogenases/reductases (SDR) family.</text>
</comment>
<organism evidence="2 3">
    <name type="scientific">Aequoribacter fuscus</name>
    <dbReference type="NCBI Taxonomy" id="2518989"/>
    <lineage>
        <taxon>Bacteria</taxon>
        <taxon>Pseudomonadati</taxon>
        <taxon>Pseudomonadota</taxon>
        <taxon>Gammaproteobacteria</taxon>
        <taxon>Cellvibrionales</taxon>
        <taxon>Halieaceae</taxon>
        <taxon>Aequoribacter</taxon>
    </lineage>
</organism>
<protein>
    <submittedName>
        <fullName evidence="2">Short-chain dehydrogenase/reductase SDR</fullName>
    </submittedName>
</protein>
<dbReference type="Pfam" id="PF13561">
    <property type="entry name" value="adh_short_C2"/>
    <property type="match status" value="1"/>
</dbReference>
<gene>
    <name evidence="2" type="ORF">IMCC3088_2555</name>
</gene>
<dbReference type="InterPro" id="IPR036291">
    <property type="entry name" value="NAD(P)-bd_dom_sf"/>
</dbReference>
<reference evidence="2 3" key="1">
    <citation type="journal article" date="2011" name="J. Bacteriol.">
        <title>Genome sequence of strain IMCC3088, a proteorhodopsin-containing marine bacterium belonging to the OM60/NOR5 clade.</title>
        <authorList>
            <person name="Jang Y."/>
            <person name="Oh H.M."/>
            <person name="Kang I."/>
            <person name="Lee K."/>
            <person name="Yang S.J."/>
            <person name="Cho J.C."/>
        </authorList>
    </citation>
    <scope>NUCLEOTIDE SEQUENCE [LARGE SCALE GENOMIC DNA]</scope>
    <source>
        <strain evidence="2 3">IMCC3088</strain>
    </source>
</reference>
<dbReference type="AlphaFoldDB" id="F3L4F4"/>
<dbReference type="EMBL" id="AEIG01000082">
    <property type="protein sequence ID" value="EGG28790.1"/>
    <property type="molecule type" value="Genomic_DNA"/>
</dbReference>
<dbReference type="PANTHER" id="PTHR42879:SF2">
    <property type="entry name" value="3-OXOACYL-[ACYL-CARRIER-PROTEIN] REDUCTASE FABG"/>
    <property type="match status" value="1"/>
</dbReference>
<dbReference type="STRING" id="2518989.IMCC3088_2555"/>
<evidence type="ECO:0000313" key="2">
    <source>
        <dbReference type="EMBL" id="EGG28790.1"/>
    </source>
</evidence>
<dbReference type="Gene3D" id="3.40.50.720">
    <property type="entry name" value="NAD(P)-binding Rossmann-like Domain"/>
    <property type="match status" value="1"/>
</dbReference>
<dbReference type="PRINTS" id="PR00081">
    <property type="entry name" value="GDHRDH"/>
</dbReference>
<dbReference type="SUPFAM" id="SSF51735">
    <property type="entry name" value="NAD(P)-binding Rossmann-fold domains"/>
    <property type="match status" value="1"/>
</dbReference>
<proteinExistence type="inferred from homology"/>
<dbReference type="InterPro" id="IPR050259">
    <property type="entry name" value="SDR"/>
</dbReference>